<comment type="caution">
    <text evidence="2">The sequence shown here is derived from an EMBL/GenBank/DDBJ whole genome shotgun (WGS) entry which is preliminary data.</text>
</comment>
<protein>
    <submittedName>
        <fullName evidence="2">Uncharacterized protein</fullName>
    </submittedName>
</protein>
<dbReference type="Proteomes" id="UP001266305">
    <property type="component" value="Unassembled WGS sequence"/>
</dbReference>
<reference evidence="2 3" key="1">
    <citation type="submission" date="2023-05" db="EMBL/GenBank/DDBJ databases">
        <title>B98-5 Cell Line De Novo Hybrid Assembly: An Optical Mapping Approach.</title>
        <authorList>
            <person name="Kananen K."/>
            <person name="Auerbach J.A."/>
            <person name="Kautto E."/>
            <person name="Blachly J.S."/>
        </authorList>
    </citation>
    <scope>NUCLEOTIDE SEQUENCE [LARGE SCALE GENOMIC DNA]</scope>
    <source>
        <strain evidence="2">B95-8</strain>
        <tissue evidence="2">Cell line</tissue>
    </source>
</reference>
<gene>
    <name evidence="2" type="ORF">P7K49_000428</name>
</gene>
<evidence type="ECO:0000256" key="1">
    <source>
        <dbReference type="SAM" id="MobiDB-lite"/>
    </source>
</evidence>
<proteinExistence type="predicted"/>
<name>A0ABQ9WBM3_SAGOE</name>
<feature type="region of interest" description="Disordered" evidence="1">
    <location>
        <begin position="1"/>
        <end position="73"/>
    </location>
</feature>
<feature type="compositionally biased region" description="Low complexity" evidence="1">
    <location>
        <begin position="1"/>
        <end position="11"/>
    </location>
</feature>
<accession>A0ABQ9WBM3</accession>
<evidence type="ECO:0000313" key="2">
    <source>
        <dbReference type="EMBL" id="KAK2119042.1"/>
    </source>
</evidence>
<keyword evidence="3" id="KW-1185">Reference proteome</keyword>
<sequence>MSALTPRRSAPTAPPGPAPDGGGGHSGPGVVDSRPFWAAHPFLPAPSSPAKVLREGVSPTHTRVRSPRPDLGF</sequence>
<dbReference type="EMBL" id="JASSZA010000001">
    <property type="protein sequence ID" value="KAK2119042.1"/>
    <property type="molecule type" value="Genomic_DNA"/>
</dbReference>
<evidence type="ECO:0000313" key="3">
    <source>
        <dbReference type="Proteomes" id="UP001266305"/>
    </source>
</evidence>
<organism evidence="2 3">
    <name type="scientific">Saguinus oedipus</name>
    <name type="common">Cotton-top tamarin</name>
    <name type="synonym">Oedipomidas oedipus</name>
    <dbReference type="NCBI Taxonomy" id="9490"/>
    <lineage>
        <taxon>Eukaryota</taxon>
        <taxon>Metazoa</taxon>
        <taxon>Chordata</taxon>
        <taxon>Craniata</taxon>
        <taxon>Vertebrata</taxon>
        <taxon>Euteleostomi</taxon>
        <taxon>Mammalia</taxon>
        <taxon>Eutheria</taxon>
        <taxon>Euarchontoglires</taxon>
        <taxon>Primates</taxon>
        <taxon>Haplorrhini</taxon>
        <taxon>Platyrrhini</taxon>
        <taxon>Cebidae</taxon>
        <taxon>Callitrichinae</taxon>
        <taxon>Saguinus</taxon>
    </lineage>
</organism>